<keyword evidence="3" id="KW-1185">Reference proteome</keyword>
<feature type="compositionally biased region" description="Acidic residues" evidence="1">
    <location>
        <begin position="1"/>
        <end position="14"/>
    </location>
</feature>
<dbReference type="Pfam" id="PF19102">
    <property type="entry name" value="DUF5789"/>
    <property type="match status" value="1"/>
</dbReference>
<evidence type="ECO:0000313" key="2">
    <source>
        <dbReference type="EMBL" id="SEO91228.1"/>
    </source>
</evidence>
<name>A0A1H8TL70_9EURY</name>
<proteinExistence type="predicted"/>
<dbReference type="InterPro" id="IPR043899">
    <property type="entry name" value="DUF5789"/>
</dbReference>
<accession>A0A1H8TL70</accession>
<protein>
    <recommendedName>
        <fullName evidence="4">DUF2795 domain-containing protein</fullName>
    </recommendedName>
</protein>
<gene>
    <name evidence="2" type="ORF">SAMN04487948_107121</name>
</gene>
<feature type="region of interest" description="Disordered" evidence="1">
    <location>
        <begin position="1"/>
        <end position="34"/>
    </location>
</feature>
<evidence type="ECO:0000256" key="1">
    <source>
        <dbReference type="SAM" id="MobiDB-lite"/>
    </source>
</evidence>
<feature type="compositionally biased region" description="Basic and acidic residues" evidence="1">
    <location>
        <begin position="15"/>
        <end position="34"/>
    </location>
</feature>
<reference evidence="3" key="1">
    <citation type="submission" date="2016-10" db="EMBL/GenBank/DDBJ databases">
        <authorList>
            <person name="Varghese N."/>
            <person name="Submissions S."/>
        </authorList>
    </citation>
    <scope>NUCLEOTIDE SEQUENCE [LARGE SCALE GENOMIC DNA]</scope>
    <source>
        <strain evidence="3">CGMCC 1.10121</strain>
    </source>
</reference>
<sequence>MTDVDSNVDAEPGVEFDRLERELESHDYPTTRSELREVHGKRVVKHSQGELTFRQILESLDEDEQFGSPAAVREAIVATVRAEIVDSEQYGNRSADEVLDEDEV</sequence>
<organism evidence="2 3">
    <name type="scientific">Halogranum amylolyticum</name>
    <dbReference type="NCBI Taxonomy" id="660520"/>
    <lineage>
        <taxon>Archaea</taxon>
        <taxon>Methanobacteriati</taxon>
        <taxon>Methanobacteriota</taxon>
        <taxon>Stenosarchaea group</taxon>
        <taxon>Halobacteria</taxon>
        <taxon>Halobacteriales</taxon>
        <taxon>Haloferacaceae</taxon>
    </lineage>
</organism>
<evidence type="ECO:0008006" key="4">
    <source>
        <dbReference type="Google" id="ProtNLM"/>
    </source>
</evidence>
<evidence type="ECO:0000313" key="3">
    <source>
        <dbReference type="Proteomes" id="UP000199126"/>
    </source>
</evidence>
<dbReference type="RefSeq" id="WP_089825303.1">
    <property type="nucleotide sequence ID" value="NZ_FODV01000007.1"/>
</dbReference>
<dbReference type="EMBL" id="FODV01000007">
    <property type="protein sequence ID" value="SEO91228.1"/>
    <property type="molecule type" value="Genomic_DNA"/>
</dbReference>
<dbReference type="Proteomes" id="UP000199126">
    <property type="component" value="Unassembled WGS sequence"/>
</dbReference>
<dbReference type="OrthoDB" id="317850at2157"/>
<dbReference type="AlphaFoldDB" id="A0A1H8TL70"/>